<sequence length="104" mass="11857">MVTELAGRSQLSVQAHKHLIRLASDTMAVTAGFGQDEISEALFREVLEGPDACIGQQAFLAKEQPRFEWSGEHFWSRHQQKAISPKAARQWPRLWRRQRGFSPA</sequence>
<reference evidence="1 2" key="1">
    <citation type="submission" date="2018-10" db="EMBL/GenBank/DDBJ databases">
        <title>Kocuria sp. M5W7-7, whole genome shotgun sequence.</title>
        <authorList>
            <person name="Tuo L."/>
        </authorList>
    </citation>
    <scope>NUCLEOTIDE SEQUENCE [LARGE SCALE GENOMIC DNA]</scope>
    <source>
        <strain evidence="1 2">M5W7-7</strain>
    </source>
</reference>
<accession>A0A3N4AAY7</accession>
<comment type="caution">
    <text evidence="1">The sequence shown here is derived from an EMBL/GenBank/DDBJ whole genome shotgun (WGS) entry which is preliminary data.</text>
</comment>
<evidence type="ECO:0000313" key="2">
    <source>
        <dbReference type="Proteomes" id="UP000270616"/>
    </source>
</evidence>
<name>A0A3N4AAY7_9MICC</name>
<dbReference type="InterPro" id="IPR014748">
    <property type="entry name" value="Enoyl-CoA_hydra_C"/>
</dbReference>
<dbReference type="Proteomes" id="UP000270616">
    <property type="component" value="Unassembled WGS sequence"/>
</dbReference>
<protein>
    <recommendedName>
        <fullName evidence="3">Enoyl-CoA hydratase/isomerase family protein</fullName>
    </recommendedName>
</protein>
<evidence type="ECO:0000313" key="1">
    <source>
        <dbReference type="EMBL" id="ROZ62885.1"/>
    </source>
</evidence>
<dbReference type="EMBL" id="RKMF01000010">
    <property type="protein sequence ID" value="ROZ62885.1"/>
    <property type="molecule type" value="Genomic_DNA"/>
</dbReference>
<keyword evidence="2" id="KW-1185">Reference proteome</keyword>
<evidence type="ECO:0008006" key="3">
    <source>
        <dbReference type="Google" id="ProtNLM"/>
    </source>
</evidence>
<organism evidence="1 2">
    <name type="scientific">Kocuria soli</name>
    <dbReference type="NCBI Taxonomy" id="2485125"/>
    <lineage>
        <taxon>Bacteria</taxon>
        <taxon>Bacillati</taxon>
        <taxon>Actinomycetota</taxon>
        <taxon>Actinomycetes</taxon>
        <taxon>Micrococcales</taxon>
        <taxon>Micrococcaceae</taxon>
        <taxon>Kocuria</taxon>
    </lineage>
</organism>
<dbReference type="Gene3D" id="1.10.12.10">
    <property type="entry name" value="Lyase 2-enoyl-coa Hydratase, Chain A, domain 2"/>
    <property type="match status" value="1"/>
</dbReference>
<gene>
    <name evidence="1" type="ORF">EDL96_08950</name>
</gene>
<dbReference type="AlphaFoldDB" id="A0A3N4AAY7"/>
<proteinExistence type="predicted"/>